<gene>
    <name evidence="2" type="ORF">FYJ84_08205</name>
</gene>
<dbReference type="Pfam" id="PF07866">
    <property type="entry name" value="DUF1653"/>
    <property type="match status" value="1"/>
</dbReference>
<dbReference type="AlphaFoldDB" id="A0A6I2UHG4"/>
<name>A0A6I2UHG4_9FIRM</name>
<dbReference type="InterPro" id="IPR037135">
    <property type="entry name" value="DUF1653-like_dom_sf"/>
</dbReference>
<protein>
    <submittedName>
        <fullName evidence="2">DUF1653 domain-containing protein</fullName>
    </submittedName>
</protein>
<sequence length="78" mass="9534">MNRELPRPGEIWNHFKNNPYLIIDIAEHTENGKMLVVYRQLYAPFKVYCRPLEMFMSETDTAKYPYAKQKYRFERVDK</sequence>
<evidence type="ECO:0000259" key="1">
    <source>
        <dbReference type="Pfam" id="PF07866"/>
    </source>
</evidence>
<dbReference type="Proteomes" id="UP000433181">
    <property type="component" value="Unassembled WGS sequence"/>
</dbReference>
<keyword evidence="3" id="KW-1185">Reference proteome</keyword>
<proteinExistence type="predicted"/>
<dbReference type="InterPro" id="IPR023387">
    <property type="entry name" value="DUF1653-like_dom"/>
</dbReference>
<dbReference type="Gene3D" id="2.30.30.320">
    <property type="entry name" value="DUF1653-like domain"/>
    <property type="match status" value="1"/>
</dbReference>
<dbReference type="RefSeq" id="WP_154407125.1">
    <property type="nucleotide sequence ID" value="NZ_VUNR01000014.1"/>
</dbReference>
<evidence type="ECO:0000313" key="2">
    <source>
        <dbReference type="EMBL" id="MSU08964.1"/>
    </source>
</evidence>
<evidence type="ECO:0000313" key="3">
    <source>
        <dbReference type="Proteomes" id="UP000433181"/>
    </source>
</evidence>
<comment type="caution">
    <text evidence="2">The sequence shown here is derived from an EMBL/GenBank/DDBJ whole genome shotgun (WGS) entry which is preliminary data.</text>
</comment>
<dbReference type="EMBL" id="VUNR01000014">
    <property type="protein sequence ID" value="MSU08964.1"/>
    <property type="molecule type" value="Genomic_DNA"/>
</dbReference>
<accession>A0A6I2UHG4</accession>
<feature type="domain" description="DUF1653" evidence="1">
    <location>
        <begin position="11"/>
        <end position="74"/>
    </location>
</feature>
<organism evidence="2 3">
    <name type="scientific">Anaerovibrio slackiae</name>
    <dbReference type="NCBI Taxonomy" id="2652309"/>
    <lineage>
        <taxon>Bacteria</taxon>
        <taxon>Bacillati</taxon>
        <taxon>Bacillota</taxon>
        <taxon>Negativicutes</taxon>
        <taxon>Selenomonadales</taxon>
        <taxon>Selenomonadaceae</taxon>
        <taxon>Anaerovibrio</taxon>
    </lineage>
</organism>
<dbReference type="GeneID" id="96778897"/>
<reference evidence="2 3" key="1">
    <citation type="submission" date="2019-08" db="EMBL/GenBank/DDBJ databases">
        <title>In-depth cultivation of the pig gut microbiome towards novel bacterial diversity and tailored functional studies.</title>
        <authorList>
            <person name="Wylensek D."/>
            <person name="Hitch T.C.A."/>
            <person name="Clavel T."/>
        </authorList>
    </citation>
    <scope>NUCLEOTIDE SEQUENCE [LARGE SCALE GENOMIC DNA]</scope>
    <source>
        <strain evidence="2 3">WCA-693-APC-5D-A</strain>
    </source>
</reference>